<feature type="region of interest" description="Disordered" evidence="3">
    <location>
        <begin position="479"/>
        <end position="498"/>
    </location>
</feature>
<protein>
    <submittedName>
        <fullName evidence="5">Uncharacterized protein LOC101852189</fullName>
    </submittedName>
</protein>
<dbReference type="RefSeq" id="XP_005102036.1">
    <property type="nucleotide sequence ID" value="XM_005101979.3"/>
</dbReference>
<dbReference type="SUPFAM" id="SSF117281">
    <property type="entry name" value="Kelch motif"/>
    <property type="match status" value="1"/>
</dbReference>
<feature type="compositionally biased region" description="Basic and acidic residues" evidence="3">
    <location>
        <begin position="366"/>
        <end position="384"/>
    </location>
</feature>
<keyword evidence="2" id="KW-0677">Repeat</keyword>
<feature type="region of interest" description="Disordered" evidence="3">
    <location>
        <begin position="122"/>
        <end position="452"/>
    </location>
</feature>
<dbReference type="Gene3D" id="2.120.10.80">
    <property type="entry name" value="Kelch-type beta propeller"/>
    <property type="match status" value="2"/>
</dbReference>
<feature type="compositionally biased region" description="Basic and acidic residues" evidence="3">
    <location>
        <begin position="198"/>
        <end position="220"/>
    </location>
</feature>
<evidence type="ECO:0000256" key="1">
    <source>
        <dbReference type="ARBA" id="ARBA00022441"/>
    </source>
</evidence>
<dbReference type="InterPro" id="IPR015915">
    <property type="entry name" value="Kelch-typ_b-propeller"/>
</dbReference>
<name>A0ABM0JUU4_APLCA</name>
<dbReference type="SMART" id="SM00612">
    <property type="entry name" value="Kelch"/>
    <property type="match status" value="2"/>
</dbReference>
<evidence type="ECO:0000313" key="5">
    <source>
        <dbReference type="RefSeq" id="XP_005102036.1"/>
    </source>
</evidence>
<dbReference type="Pfam" id="PF13415">
    <property type="entry name" value="Beta-prop_FBX42"/>
    <property type="match status" value="1"/>
</dbReference>
<dbReference type="PANTHER" id="PTHR46093">
    <property type="entry name" value="ACYL-COA-BINDING DOMAIN-CONTAINING PROTEIN 5"/>
    <property type="match status" value="1"/>
</dbReference>
<organism evidence="4 5">
    <name type="scientific">Aplysia californica</name>
    <name type="common">California sea hare</name>
    <dbReference type="NCBI Taxonomy" id="6500"/>
    <lineage>
        <taxon>Eukaryota</taxon>
        <taxon>Metazoa</taxon>
        <taxon>Spiralia</taxon>
        <taxon>Lophotrochozoa</taxon>
        <taxon>Mollusca</taxon>
        <taxon>Gastropoda</taxon>
        <taxon>Heterobranchia</taxon>
        <taxon>Euthyneura</taxon>
        <taxon>Tectipleura</taxon>
        <taxon>Aplysiida</taxon>
        <taxon>Aplysioidea</taxon>
        <taxon>Aplysiidae</taxon>
        <taxon>Aplysia</taxon>
    </lineage>
</organism>
<keyword evidence="4" id="KW-1185">Reference proteome</keyword>
<accession>A0ABM0JUU4</accession>
<gene>
    <name evidence="5" type="primary">LOC101852189</name>
</gene>
<feature type="compositionally biased region" description="Polar residues" evidence="3">
    <location>
        <begin position="385"/>
        <end position="398"/>
    </location>
</feature>
<evidence type="ECO:0000256" key="2">
    <source>
        <dbReference type="ARBA" id="ARBA00022737"/>
    </source>
</evidence>
<evidence type="ECO:0000256" key="3">
    <source>
        <dbReference type="SAM" id="MobiDB-lite"/>
    </source>
</evidence>
<dbReference type="Proteomes" id="UP000694888">
    <property type="component" value="Unplaced"/>
</dbReference>
<evidence type="ECO:0000313" key="4">
    <source>
        <dbReference type="Proteomes" id="UP000694888"/>
    </source>
</evidence>
<reference evidence="5" key="1">
    <citation type="submission" date="2025-08" db="UniProtKB">
        <authorList>
            <consortium name="RefSeq"/>
        </authorList>
    </citation>
    <scope>IDENTIFICATION</scope>
</reference>
<dbReference type="PANTHER" id="PTHR46093:SF19">
    <property type="entry name" value="RAB9 EFFECTOR PROTEIN WITH KELCH MOTIFS-LIKE"/>
    <property type="match status" value="1"/>
</dbReference>
<sequence>MDSTTDFELFCLYDPTCAPLAFHQNRGSKELRFTCRLPTQKNKIKQLMIFAQGPCQSLRDHQVNVEIISPKHHQLLCTLSEEKKCYQWFEGSGTGHGLPNIKAVSNLKFVLVATVTKKAADNEADGDELPTEQSAAEGSLELPGSDVSGDDEQSGAAEKQEVKELLPDNSNKQMMDGKDKQHTVITSKNKSKKSCLPDGKRSKDVGDKIQLDSAENKPSEDITVESGKAVDKELFVVESGSSKDKRGNVKESKKPPPKEISKKSSKRVPDGASKGKKQVSKSKDISTYFTTSSSKPASEKAKPKPSEQTQTSQTAHKGEGKLSKDGGQQEVEKLIEDPDEKSDRGSEKACPVSKKQKVKTRNISADLEKDTIDLCEEVPEKTSESQDAVLTLLTNTPEVTKKTDGEQMQKLNENTPADPVCKSRSPFPTPKVSRKRKNDDENTPTSKPRRQKLAMKALSEKNPPLAKMSLMKFSDLTLPEDTDTATSPPKNADTSKKVSRCVDLSARVPKPSSRWGHSFTLVSSESAVLIGGQGDKQLSRDSIWSLNPETRTWKSPEVVTEGAKPEYRVGHTATYDPTMRCIYVYGGSKNAKWFHDVHIFDLDENKWTLVKANGKAPTRAYHSTSLFRHELWIFGGVFPRPDPQPDGCDNDVHIFSPVMESWYKPIVTGEKPRPRSGHSGTCIKDLMVVFGGWDFPYCYNDLYILDLTTVDWSCPKVHGAPPKPRSWHASCTLTNNRLFIHGGYDGDNALHDAHIYDLGSHSWHELALDNAPSARAGHTCLWLPSSYEDLEEDEVIVFGGGDNDGSYFSDMLSFYIPFEPKTL</sequence>
<dbReference type="InterPro" id="IPR006652">
    <property type="entry name" value="Kelch_1"/>
</dbReference>
<feature type="compositionally biased region" description="Basic and acidic residues" evidence="3">
    <location>
        <begin position="330"/>
        <end position="347"/>
    </location>
</feature>
<dbReference type="GeneID" id="101852189"/>
<keyword evidence="1" id="KW-0880">Kelch repeat</keyword>
<feature type="compositionally biased region" description="Basic and acidic residues" evidence="3">
    <location>
        <begin position="228"/>
        <end position="262"/>
    </location>
</feature>
<proteinExistence type="predicted"/>